<keyword evidence="7 9" id="KW-0460">Magnesium</keyword>
<evidence type="ECO:0000259" key="11">
    <source>
        <dbReference type="Pfam" id="PF02769"/>
    </source>
</evidence>
<feature type="active site" evidence="9">
    <location>
        <position position="12"/>
    </location>
</feature>
<dbReference type="GO" id="GO:0005737">
    <property type="term" value="C:cytoplasm"/>
    <property type="evidence" value="ECO:0007669"/>
    <property type="project" value="TreeGrafter"/>
</dbReference>
<dbReference type="InterPro" id="IPR010918">
    <property type="entry name" value="PurM-like_C_dom"/>
</dbReference>
<dbReference type="AlphaFoldDB" id="A0AA48H372"/>
<keyword evidence="3 9" id="KW-0479">Metal-binding</keyword>
<evidence type="ECO:0000256" key="8">
    <source>
        <dbReference type="ARBA" id="ARBA00023266"/>
    </source>
</evidence>
<feature type="binding site" evidence="9">
    <location>
        <position position="85"/>
    </location>
    <ligand>
        <name>Mg(2+)</name>
        <dbReference type="ChEBI" id="CHEBI:18420"/>
    </ligand>
</feature>
<feature type="binding site" description="in other chain" evidence="9">
    <location>
        <position position="85"/>
    </location>
    <ligand>
        <name>ATP</name>
        <dbReference type="ChEBI" id="CHEBI:30616"/>
        <note>ligand shared between dimeric partners</note>
    </ligand>
</feature>
<comment type="catalytic activity">
    <reaction evidence="9">
        <text>hydrogenselenide + ATP + H2O = selenophosphate + AMP + phosphate + 2 H(+)</text>
        <dbReference type="Rhea" id="RHEA:18737"/>
        <dbReference type="ChEBI" id="CHEBI:15377"/>
        <dbReference type="ChEBI" id="CHEBI:15378"/>
        <dbReference type="ChEBI" id="CHEBI:16144"/>
        <dbReference type="ChEBI" id="CHEBI:29317"/>
        <dbReference type="ChEBI" id="CHEBI:30616"/>
        <dbReference type="ChEBI" id="CHEBI:43474"/>
        <dbReference type="ChEBI" id="CHEBI:456215"/>
        <dbReference type="EC" id="2.7.9.3"/>
    </reaction>
</comment>
<feature type="binding site" evidence="9">
    <location>
        <position position="221"/>
    </location>
    <ligand>
        <name>Mg(2+)</name>
        <dbReference type="ChEBI" id="CHEBI:18420"/>
    </ligand>
</feature>
<keyword evidence="6 9" id="KW-0067">ATP-binding</keyword>
<evidence type="ECO:0000259" key="10">
    <source>
        <dbReference type="Pfam" id="PF00586"/>
    </source>
</evidence>
<dbReference type="RefSeq" id="WP_316410813.1">
    <property type="nucleotide sequence ID" value="NZ_AP027081.1"/>
</dbReference>
<keyword evidence="4 9" id="KW-0547">Nucleotide-binding</keyword>
<dbReference type="PANTHER" id="PTHR10256">
    <property type="entry name" value="SELENIDE, WATER DIKINASE"/>
    <property type="match status" value="1"/>
</dbReference>
<dbReference type="Gene3D" id="3.90.650.10">
    <property type="entry name" value="PurM-like C-terminal domain"/>
    <property type="match status" value="1"/>
</dbReference>
<evidence type="ECO:0000313" key="12">
    <source>
        <dbReference type="EMBL" id="BDU78767.1"/>
    </source>
</evidence>
<gene>
    <name evidence="9 12" type="primary">selD</name>
    <name evidence="12" type="ORF">METESE_37250</name>
</gene>
<keyword evidence="2 9" id="KW-0808">Transferase</keyword>
<feature type="binding site" description="in other chain" evidence="9">
    <location>
        <begin position="42"/>
        <end position="44"/>
    </location>
    <ligand>
        <name>ATP</name>
        <dbReference type="ChEBI" id="CHEBI:30616"/>
        <note>ligand shared between dimeric partners</note>
    </ligand>
</feature>
<feature type="domain" description="PurM-like N-terminal" evidence="10">
    <location>
        <begin position="43"/>
        <end position="151"/>
    </location>
</feature>
<feature type="binding site" evidence="9">
    <location>
        <position position="45"/>
    </location>
    <ligand>
        <name>Mg(2+)</name>
        <dbReference type="ChEBI" id="CHEBI:18420"/>
    </ligand>
</feature>
<dbReference type="GO" id="GO:0004756">
    <property type="term" value="F:selenide, water dikinase activity"/>
    <property type="evidence" value="ECO:0007669"/>
    <property type="project" value="UniProtKB-UniRule"/>
</dbReference>
<evidence type="ECO:0000256" key="5">
    <source>
        <dbReference type="ARBA" id="ARBA00022777"/>
    </source>
</evidence>
<dbReference type="SUPFAM" id="SSF55326">
    <property type="entry name" value="PurM N-terminal domain-like"/>
    <property type="match status" value="1"/>
</dbReference>
<name>A0AA48H372_9BACT</name>
<evidence type="ECO:0000256" key="3">
    <source>
        <dbReference type="ARBA" id="ARBA00022723"/>
    </source>
</evidence>
<comment type="cofactor">
    <cofactor evidence="9">
        <name>Mg(2+)</name>
        <dbReference type="ChEBI" id="CHEBI:18420"/>
    </cofactor>
    <text evidence="9">Binds 1 Mg(2+) ion per monomer.</text>
</comment>
<comment type="function">
    <text evidence="9">Synthesizes selenophosphate from selenide and ATP.</text>
</comment>
<evidence type="ECO:0000313" key="13">
    <source>
        <dbReference type="Proteomes" id="UP001228113"/>
    </source>
</evidence>
<feature type="site" description="Important for catalytic activity" evidence="9">
    <location>
        <position position="15"/>
    </location>
</feature>
<reference evidence="12" key="1">
    <citation type="journal article" date="2023" name="Int. J. Syst. Evol. Microbiol.">
        <title>Mesoterricola silvestris gen. nov., sp. nov., Mesoterricola sediminis sp. nov., Geothrix oryzae sp. nov., Geothrix edaphica sp. nov., Geothrix rubra sp. nov., and Geothrix limicola sp. nov., six novel members of Acidobacteriota isolated from soils.</title>
        <authorList>
            <person name="Itoh H."/>
            <person name="Sugisawa Y."/>
            <person name="Mise K."/>
            <person name="Xu Z."/>
            <person name="Kuniyasu M."/>
            <person name="Ushijima N."/>
            <person name="Kawano K."/>
            <person name="Kobayashi E."/>
            <person name="Shiratori Y."/>
            <person name="Masuda Y."/>
            <person name="Senoo K."/>
        </authorList>
    </citation>
    <scope>NUCLEOTIDE SEQUENCE</scope>
    <source>
        <strain evidence="12">W786</strain>
    </source>
</reference>
<dbReference type="HAMAP" id="MF_00625">
    <property type="entry name" value="SelD"/>
    <property type="match status" value="1"/>
</dbReference>
<dbReference type="NCBIfam" id="NF002098">
    <property type="entry name" value="PRK00943.1"/>
    <property type="match status" value="1"/>
</dbReference>
<dbReference type="KEGG" id="msea:METESE_37250"/>
<evidence type="ECO:0000256" key="6">
    <source>
        <dbReference type="ARBA" id="ARBA00022840"/>
    </source>
</evidence>
<dbReference type="EMBL" id="AP027081">
    <property type="protein sequence ID" value="BDU78767.1"/>
    <property type="molecule type" value="Genomic_DNA"/>
</dbReference>
<dbReference type="InterPro" id="IPR036676">
    <property type="entry name" value="PurM-like_C_sf"/>
</dbReference>
<dbReference type="GO" id="GO:0000287">
    <property type="term" value="F:magnesium ion binding"/>
    <property type="evidence" value="ECO:0007669"/>
    <property type="project" value="UniProtKB-UniRule"/>
</dbReference>
<evidence type="ECO:0000256" key="1">
    <source>
        <dbReference type="ARBA" id="ARBA00008026"/>
    </source>
</evidence>
<keyword evidence="13" id="KW-1185">Reference proteome</keyword>
<dbReference type="GO" id="GO:0005524">
    <property type="term" value="F:ATP binding"/>
    <property type="evidence" value="ECO:0007669"/>
    <property type="project" value="UniProtKB-UniRule"/>
</dbReference>
<proteinExistence type="inferred from homology"/>
<evidence type="ECO:0000256" key="9">
    <source>
        <dbReference type="HAMAP-Rule" id="MF_00625"/>
    </source>
</evidence>
<evidence type="ECO:0000256" key="4">
    <source>
        <dbReference type="ARBA" id="ARBA00022741"/>
    </source>
</evidence>
<feature type="binding site" evidence="9">
    <location>
        <begin position="133"/>
        <end position="135"/>
    </location>
    <ligand>
        <name>ATP</name>
        <dbReference type="ChEBI" id="CHEBI:30616"/>
        <note>ligand shared between dimeric partners</note>
    </ligand>
</feature>
<dbReference type="Pfam" id="PF02769">
    <property type="entry name" value="AIRS_C"/>
    <property type="match status" value="1"/>
</dbReference>
<organism evidence="12 13">
    <name type="scientific">Mesoterricola sediminis</name>
    <dbReference type="NCBI Taxonomy" id="2927980"/>
    <lineage>
        <taxon>Bacteria</taxon>
        <taxon>Pseudomonadati</taxon>
        <taxon>Acidobacteriota</taxon>
        <taxon>Holophagae</taxon>
        <taxon>Holophagales</taxon>
        <taxon>Holophagaceae</taxon>
        <taxon>Mesoterricola</taxon>
    </lineage>
</organism>
<dbReference type="CDD" id="cd02195">
    <property type="entry name" value="SelD"/>
    <property type="match status" value="1"/>
</dbReference>
<dbReference type="SUPFAM" id="SSF56042">
    <property type="entry name" value="PurM C-terminal domain-like"/>
    <property type="match status" value="1"/>
</dbReference>
<sequence>MKLTEHTRFSGCGAKLGPGVLDKALCGLSQPAYPGLVADFAGGEDAGVFRLAPGLALVQTVDFFPPIVDDPRLFGRIAAANALSDVYAMGGRPVTALALVCHPLKALGLEPLRAMLEGGLEALVEAGCALLGGHSVEDAEPKLGYAVTGLVDPDRAWRNNTLEPGCALLLTKPLGTGLVNMAVRAGLASPEAVEASQASMATLNRAAAEVLAAFPVKACTDVTGFGLAGHAAEMAAGPRCGVVLHADALPFLPGVAEYAAMGLVPEGTYRNREGRGHVLAGTAPEGLLDLVFDPQTSGGLLAAVPEAAAGDALAALRAAGVTAWAVGEAGGEPGSVRLA</sequence>
<feature type="domain" description="PurM-like C-terminal" evidence="11">
    <location>
        <begin position="163"/>
        <end position="334"/>
    </location>
</feature>
<dbReference type="GO" id="GO:0016260">
    <property type="term" value="P:selenocysteine biosynthetic process"/>
    <property type="evidence" value="ECO:0007669"/>
    <property type="project" value="InterPro"/>
</dbReference>
<dbReference type="InterPro" id="IPR023061">
    <property type="entry name" value="SelD_I"/>
</dbReference>
<dbReference type="NCBIfam" id="TIGR00476">
    <property type="entry name" value="selD"/>
    <property type="match status" value="1"/>
</dbReference>
<dbReference type="EC" id="2.7.9.3" evidence="9"/>
<dbReference type="Gene3D" id="3.30.1330.10">
    <property type="entry name" value="PurM-like, N-terminal domain"/>
    <property type="match status" value="1"/>
</dbReference>
<feature type="binding site" description="in other chain" evidence="9">
    <location>
        <position position="15"/>
    </location>
    <ligand>
        <name>ATP</name>
        <dbReference type="ChEBI" id="CHEBI:30616"/>
        <note>ligand shared between dimeric partners</note>
    </ligand>
</feature>
<accession>A0AA48H372</accession>
<comment type="similarity">
    <text evidence="1 9">Belongs to the selenophosphate synthase 1 family. Class I subfamily.</text>
</comment>
<dbReference type="InterPro" id="IPR016188">
    <property type="entry name" value="PurM-like_N"/>
</dbReference>
<protein>
    <recommendedName>
        <fullName evidence="9">Selenide, water dikinase</fullName>
        <ecNumber evidence="9">2.7.9.3</ecNumber>
    </recommendedName>
    <alternativeName>
        <fullName evidence="9">Selenium donor protein</fullName>
    </alternativeName>
    <alternativeName>
        <fullName evidence="9">Selenophosphate synthase</fullName>
    </alternativeName>
</protein>
<evidence type="ECO:0000256" key="2">
    <source>
        <dbReference type="ARBA" id="ARBA00022679"/>
    </source>
</evidence>
<dbReference type="PANTHER" id="PTHR10256:SF0">
    <property type="entry name" value="INACTIVE SELENIDE, WATER DIKINASE-LIKE PROTEIN-RELATED"/>
    <property type="match status" value="1"/>
</dbReference>
<dbReference type="InterPro" id="IPR036921">
    <property type="entry name" value="PurM-like_N_sf"/>
</dbReference>
<keyword evidence="5 9" id="KW-0418">Kinase</keyword>
<keyword evidence="8 9" id="KW-0711">Selenium</keyword>
<comment type="subunit">
    <text evidence="9">Homodimer.</text>
</comment>
<dbReference type="Pfam" id="PF00586">
    <property type="entry name" value="AIRS"/>
    <property type="match status" value="1"/>
</dbReference>
<dbReference type="PIRSF" id="PIRSF036407">
    <property type="entry name" value="Selenphspht_syn"/>
    <property type="match status" value="1"/>
</dbReference>
<dbReference type="InterPro" id="IPR004536">
    <property type="entry name" value="SPS/SelD"/>
</dbReference>
<feature type="binding site" description="in other chain" evidence="9">
    <location>
        <position position="62"/>
    </location>
    <ligand>
        <name>ATP</name>
        <dbReference type="ChEBI" id="CHEBI:30616"/>
        <note>ligand shared between dimeric partners</note>
    </ligand>
</feature>
<dbReference type="Proteomes" id="UP001228113">
    <property type="component" value="Chromosome"/>
</dbReference>
<evidence type="ECO:0000256" key="7">
    <source>
        <dbReference type="ARBA" id="ARBA00022842"/>
    </source>
</evidence>